<accession>A0A0M6WY90</accession>
<dbReference type="Proteomes" id="UP000049979">
    <property type="component" value="Unassembled WGS sequence"/>
</dbReference>
<dbReference type="AlphaFoldDB" id="A0A0M6WY90"/>
<protein>
    <submittedName>
        <fullName evidence="1">Uncharacterized protein</fullName>
    </submittedName>
</protein>
<dbReference type="RefSeq" id="WP_176694796.1">
    <property type="nucleotide sequence ID" value="NZ_CP173697.1"/>
</dbReference>
<proteinExistence type="predicted"/>
<organism evidence="1 2">
    <name type="scientific">Roseburia faecis</name>
    <dbReference type="NCBI Taxonomy" id="301302"/>
    <lineage>
        <taxon>Bacteria</taxon>
        <taxon>Bacillati</taxon>
        <taxon>Bacillota</taxon>
        <taxon>Clostridia</taxon>
        <taxon>Lachnospirales</taxon>
        <taxon>Lachnospiraceae</taxon>
        <taxon>Roseburia</taxon>
    </lineage>
</organism>
<gene>
    <name evidence="1" type="ORF">M72_16231</name>
</gene>
<keyword evidence="2" id="KW-1185">Reference proteome</keyword>
<name>A0A0M6WY90_9FIRM</name>
<evidence type="ECO:0000313" key="1">
    <source>
        <dbReference type="EMBL" id="CRL42641.1"/>
    </source>
</evidence>
<dbReference type="EMBL" id="CVRR01000071">
    <property type="protein sequence ID" value="CRL42641.1"/>
    <property type="molecule type" value="Genomic_DNA"/>
</dbReference>
<reference evidence="2" key="1">
    <citation type="submission" date="2015-05" db="EMBL/GenBank/DDBJ databases">
        <authorList>
            <consortium name="Pathogen Informatics"/>
        </authorList>
    </citation>
    <scope>NUCLEOTIDE SEQUENCE [LARGE SCALE GENOMIC DNA]</scope>
    <source>
        <strain evidence="2">M72</strain>
    </source>
</reference>
<sequence length="51" mass="5766">MFLLLAFPDGTPEQLQKLQTKTVHAQILWIGENIKKRAIAANSGYEINIKL</sequence>
<evidence type="ECO:0000313" key="2">
    <source>
        <dbReference type="Proteomes" id="UP000049979"/>
    </source>
</evidence>